<dbReference type="PROSITE" id="PS00086">
    <property type="entry name" value="CYTOCHROME_P450"/>
    <property type="match status" value="1"/>
</dbReference>
<dbReference type="InterPro" id="IPR050121">
    <property type="entry name" value="Cytochrome_P450_monoxygenase"/>
</dbReference>
<reference evidence="8" key="1">
    <citation type="submission" date="2011-10" db="EMBL/GenBank/DDBJ databases">
        <title>The Genome Sequence of Fusarium oxysporum HDV247.</title>
        <authorList>
            <consortium name="The Broad Institute Genome Sequencing Platform"/>
            <person name="Ma L.-J."/>
            <person name="Gale L.R."/>
            <person name="Schwartz D.C."/>
            <person name="Zhou S."/>
            <person name="Corby-Kistler H."/>
            <person name="Young S.K."/>
            <person name="Zeng Q."/>
            <person name="Gargeya S."/>
            <person name="Fitzgerald M."/>
            <person name="Haas B."/>
            <person name="Abouelleil A."/>
            <person name="Alvarado L."/>
            <person name="Arachchi H.M."/>
            <person name="Berlin A."/>
            <person name="Brown A."/>
            <person name="Chapman S.B."/>
            <person name="Chen Z."/>
            <person name="Dunbar C."/>
            <person name="Freedman E."/>
            <person name="Gearin G."/>
            <person name="Goldberg J."/>
            <person name="Griggs A."/>
            <person name="Gujja S."/>
            <person name="Heiman D."/>
            <person name="Howarth C."/>
            <person name="Larson L."/>
            <person name="Lui A."/>
            <person name="MacDonald P.J.P."/>
            <person name="Montmayeur A."/>
            <person name="Murphy C."/>
            <person name="Neiman D."/>
            <person name="Pearson M."/>
            <person name="Priest M."/>
            <person name="Roberts A."/>
            <person name="Saif S."/>
            <person name="Shea T."/>
            <person name="Shenoy N."/>
            <person name="Sisk P."/>
            <person name="Stolte C."/>
            <person name="Sykes S."/>
            <person name="Wortman J."/>
            <person name="Nusbaum C."/>
            <person name="Birren B."/>
        </authorList>
    </citation>
    <scope>NUCLEOTIDE SEQUENCE [LARGE SCALE GENOMIC DNA]</scope>
    <source>
        <strain evidence="8">HDV247</strain>
    </source>
</reference>
<dbReference type="GO" id="GO:0005506">
    <property type="term" value="F:iron ion binding"/>
    <property type="evidence" value="ECO:0007669"/>
    <property type="project" value="InterPro"/>
</dbReference>
<dbReference type="PANTHER" id="PTHR24305:SF190">
    <property type="entry name" value="P450, PUTATIVE (EUROFUNG)-RELATED"/>
    <property type="match status" value="1"/>
</dbReference>
<dbReference type="OrthoDB" id="3934656at2759"/>
<dbReference type="EMBL" id="JH651044">
    <property type="protein sequence ID" value="EXA30590.1"/>
    <property type="molecule type" value="Genomic_DNA"/>
</dbReference>
<evidence type="ECO:0000256" key="7">
    <source>
        <dbReference type="SAM" id="Phobius"/>
    </source>
</evidence>
<keyword evidence="7" id="KW-1133">Transmembrane helix</keyword>
<evidence type="ECO:0000256" key="2">
    <source>
        <dbReference type="ARBA" id="ARBA00022617"/>
    </source>
</evidence>
<dbReference type="CDD" id="cd11060">
    <property type="entry name" value="CYP57A1-like"/>
    <property type="match status" value="1"/>
</dbReference>
<sequence>MLTKTILLELENLYINHGLPLLIMVFVFGPIIYFTSWALYTLFLSSLRNVPGPFLARLTRLWEVRNVTTGNIHNIMVNLHKKHGPIVRVAPNRYDFDTPQALKIIYRIGNAFHKSHFYDPFGSPHFKNLINELDNERHAAMRRQIASLYTMSALLSFESAVDGLTLVLKKKLQDFSNKEDLIDLPQFLQYYAFDVITAISVGEPMGMMESNKDIGDACKGLDDIWHNVAVMGLLPGLYPWMVRIVNLLGLRGLTDGLDTFVDLHMRQYPQKEKSQGNETITNSTFMDTLLELQRNGKITDKEIRLCLFMNISAGSDTTGISLSCIIYYLYTNPDTLRQLRVELRDAAKKGILSDSFAFKETQGMPYLQAVIKEALRLHPAVGTQLTRIVPKGGIVIENQHFPEGVEVGVNAWALYHNEHAFGNDASEFRPERWLESGGDRNDGLRIAGSFAFGAGPRSCIGKNISILEMSKAIPQIVQNFDFDIVPQGHWENECWWFVKPSYKVRVRRSAV</sequence>
<evidence type="ECO:0000313" key="8">
    <source>
        <dbReference type="EMBL" id="EXA30590.1"/>
    </source>
</evidence>
<dbReference type="GO" id="GO:0020037">
    <property type="term" value="F:heme binding"/>
    <property type="evidence" value="ECO:0007669"/>
    <property type="project" value="InterPro"/>
</dbReference>
<accession>W9NS13</accession>
<name>W9NS13_FUSOX</name>
<dbReference type="GO" id="GO:0004497">
    <property type="term" value="F:monooxygenase activity"/>
    <property type="evidence" value="ECO:0007669"/>
    <property type="project" value="UniProtKB-KW"/>
</dbReference>
<evidence type="ECO:0000256" key="5">
    <source>
        <dbReference type="PIRSR" id="PIRSR602401-1"/>
    </source>
</evidence>
<dbReference type="PRINTS" id="PR00463">
    <property type="entry name" value="EP450I"/>
</dbReference>
<dbReference type="HOGENOM" id="CLU_001570_14_0_1"/>
<evidence type="ECO:0000256" key="4">
    <source>
        <dbReference type="ARBA" id="ARBA00023004"/>
    </source>
</evidence>
<keyword evidence="2 5" id="KW-0349">Heme</keyword>
<evidence type="ECO:0000256" key="1">
    <source>
        <dbReference type="ARBA" id="ARBA00001971"/>
    </source>
</evidence>
<dbReference type="InterPro" id="IPR002401">
    <property type="entry name" value="Cyt_P450_E_grp-I"/>
</dbReference>
<dbReference type="InterPro" id="IPR036396">
    <property type="entry name" value="Cyt_P450_sf"/>
</dbReference>
<dbReference type="PANTHER" id="PTHR24305">
    <property type="entry name" value="CYTOCHROME P450"/>
    <property type="match status" value="1"/>
</dbReference>
<feature type="binding site" description="axial binding residue" evidence="5">
    <location>
        <position position="459"/>
    </location>
    <ligand>
        <name>heme</name>
        <dbReference type="ChEBI" id="CHEBI:30413"/>
    </ligand>
    <ligandPart>
        <name>Fe</name>
        <dbReference type="ChEBI" id="CHEBI:18248"/>
    </ligandPart>
</feature>
<keyword evidence="6" id="KW-0560">Oxidoreductase</keyword>
<dbReference type="SUPFAM" id="SSF48264">
    <property type="entry name" value="Cytochrome P450"/>
    <property type="match status" value="1"/>
</dbReference>
<keyword evidence="6" id="KW-0503">Monooxygenase</keyword>
<dbReference type="Proteomes" id="UP000030751">
    <property type="component" value="Unassembled WGS sequence"/>
</dbReference>
<dbReference type="PRINTS" id="PR00385">
    <property type="entry name" value="P450"/>
</dbReference>
<dbReference type="Gene3D" id="1.10.630.10">
    <property type="entry name" value="Cytochrome P450"/>
    <property type="match status" value="1"/>
</dbReference>
<reference evidence="8" key="2">
    <citation type="submission" date="2012-05" db="EMBL/GenBank/DDBJ databases">
        <title>Annotation of the Genome Sequence of Fusarium oxysporum HDV247.</title>
        <authorList>
            <consortium name="The Broad Institute Genomics Platform"/>
            <person name="Ma L.-J."/>
            <person name="Corby-Kistler H."/>
            <person name="Broz K."/>
            <person name="Gale L.R."/>
            <person name="Jonkers W."/>
            <person name="O'Donnell K."/>
            <person name="Ploetz R."/>
            <person name="Steinberg C."/>
            <person name="Schwartz D.C."/>
            <person name="VanEtten H."/>
            <person name="Zhou S."/>
            <person name="Young S.K."/>
            <person name="Zeng Q."/>
            <person name="Gargeya S."/>
            <person name="Fitzgerald M."/>
            <person name="Abouelleil A."/>
            <person name="Alvarado L."/>
            <person name="Chapman S.B."/>
            <person name="Gainer-Dewar J."/>
            <person name="Goldberg J."/>
            <person name="Griggs A."/>
            <person name="Gujja S."/>
            <person name="Hansen M."/>
            <person name="Howarth C."/>
            <person name="Imamovic A."/>
            <person name="Ireland A."/>
            <person name="Larimer J."/>
            <person name="McCowan C."/>
            <person name="Murphy C."/>
            <person name="Pearson M."/>
            <person name="Poon T.W."/>
            <person name="Priest M."/>
            <person name="Roberts A."/>
            <person name="Saif S."/>
            <person name="Shea T."/>
            <person name="Sykes S."/>
            <person name="Wortman J."/>
            <person name="Nusbaum C."/>
            <person name="Birren B."/>
        </authorList>
    </citation>
    <scope>NUCLEOTIDE SEQUENCE</scope>
    <source>
        <strain evidence="8">HDV247</strain>
    </source>
</reference>
<gene>
    <name evidence="8" type="ORF">FOVG_18046</name>
</gene>
<dbReference type="InterPro" id="IPR017972">
    <property type="entry name" value="Cyt_P450_CS"/>
</dbReference>
<keyword evidence="4 5" id="KW-0408">Iron</keyword>
<feature type="transmembrane region" description="Helical" evidence="7">
    <location>
        <begin position="20"/>
        <end position="43"/>
    </location>
</feature>
<keyword evidence="7" id="KW-0812">Transmembrane</keyword>
<comment type="cofactor">
    <cofactor evidence="1 5">
        <name>heme</name>
        <dbReference type="ChEBI" id="CHEBI:30413"/>
    </cofactor>
</comment>
<proteinExistence type="inferred from homology"/>
<evidence type="ECO:0008006" key="9">
    <source>
        <dbReference type="Google" id="ProtNLM"/>
    </source>
</evidence>
<dbReference type="Pfam" id="PF00067">
    <property type="entry name" value="p450"/>
    <property type="match status" value="1"/>
</dbReference>
<keyword evidence="7" id="KW-0472">Membrane</keyword>
<comment type="similarity">
    <text evidence="6">Belongs to the cytochrome P450 family.</text>
</comment>
<protein>
    <recommendedName>
        <fullName evidence="9">Pisatin demethylase</fullName>
    </recommendedName>
</protein>
<dbReference type="InterPro" id="IPR001128">
    <property type="entry name" value="Cyt_P450"/>
</dbReference>
<organism evidence="8">
    <name type="scientific">Fusarium oxysporum f. sp. pisi HDV247</name>
    <dbReference type="NCBI Taxonomy" id="1080344"/>
    <lineage>
        <taxon>Eukaryota</taxon>
        <taxon>Fungi</taxon>
        <taxon>Dikarya</taxon>
        <taxon>Ascomycota</taxon>
        <taxon>Pezizomycotina</taxon>
        <taxon>Sordariomycetes</taxon>
        <taxon>Hypocreomycetidae</taxon>
        <taxon>Hypocreales</taxon>
        <taxon>Nectriaceae</taxon>
        <taxon>Fusarium</taxon>
        <taxon>Fusarium oxysporum species complex</taxon>
    </lineage>
</organism>
<evidence type="ECO:0000256" key="3">
    <source>
        <dbReference type="ARBA" id="ARBA00022723"/>
    </source>
</evidence>
<keyword evidence="3 5" id="KW-0479">Metal-binding</keyword>
<dbReference type="AlphaFoldDB" id="W9NS13"/>
<evidence type="ECO:0000256" key="6">
    <source>
        <dbReference type="RuleBase" id="RU000461"/>
    </source>
</evidence>
<dbReference type="GO" id="GO:0016705">
    <property type="term" value="F:oxidoreductase activity, acting on paired donors, with incorporation or reduction of molecular oxygen"/>
    <property type="evidence" value="ECO:0007669"/>
    <property type="project" value="InterPro"/>
</dbReference>